<keyword evidence="1" id="KW-0479">Metal-binding</keyword>
<evidence type="ECO:0000313" key="8">
    <source>
        <dbReference type="Proteomes" id="UP000541444"/>
    </source>
</evidence>
<organism evidence="7 8">
    <name type="scientific">Kingdonia uniflora</name>
    <dbReference type="NCBI Taxonomy" id="39325"/>
    <lineage>
        <taxon>Eukaryota</taxon>
        <taxon>Viridiplantae</taxon>
        <taxon>Streptophyta</taxon>
        <taxon>Embryophyta</taxon>
        <taxon>Tracheophyta</taxon>
        <taxon>Spermatophyta</taxon>
        <taxon>Magnoliopsida</taxon>
        <taxon>Ranunculales</taxon>
        <taxon>Circaeasteraceae</taxon>
        <taxon>Kingdonia</taxon>
    </lineage>
</organism>
<dbReference type="EMBL" id="JACGCM010002681">
    <property type="protein sequence ID" value="KAF6136742.1"/>
    <property type="molecule type" value="Genomic_DNA"/>
</dbReference>
<dbReference type="Pfam" id="PF04434">
    <property type="entry name" value="SWIM"/>
    <property type="match status" value="1"/>
</dbReference>
<evidence type="ECO:0000256" key="5">
    <source>
        <dbReference type="SAM" id="MobiDB-lite"/>
    </source>
</evidence>
<evidence type="ECO:0000256" key="2">
    <source>
        <dbReference type="ARBA" id="ARBA00022771"/>
    </source>
</evidence>
<dbReference type="SMART" id="SM00575">
    <property type="entry name" value="ZnF_PMZ"/>
    <property type="match status" value="1"/>
</dbReference>
<keyword evidence="8" id="KW-1185">Reference proteome</keyword>
<gene>
    <name evidence="7" type="ORF">GIB67_020064</name>
</gene>
<accession>A0A7J7L2F0</accession>
<feature type="non-terminal residue" evidence="7">
    <location>
        <position position="1"/>
    </location>
</feature>
<dbReference type="PROSITE" id="PS50966">
    <property type="entry name" value="ZF_SWIM"/>
    <property type="match status" value="1"/>
</dbReference>
<reference evidence="7 8" key="1">
    <citation type="journal article" date="2020" name="IScience">
        <title>Genome Sequencing of the Endangered Kingdonia uniflora (Circaeasteraceae, Ranunculales) Reveals Potential Mechanisms of Evolutionary Specialization.</title>
        <authorList>
            <person name="Sun Y."/>
            <person name="Deng T."/>
            <person name="Zhang A."/>
            <person name="Moore M.J."/>
            <person name="Landis J.B."/>
            <person name="Lin N."/>
            <person name="Zhang H."/>
            <person name="Zhang X."/>
            <person name="Huang J."/>
            <person name="Zhang X."/>
            <person name="Sun H."/>
            <person name="Wang H."/>
        </authorList>
    </citation>
    <scope>NUCLEOTIDE SEQUENCE [LARGE SCALE GENOMIC DNA]</scope>
    <source>
        <strain evidence="7">TB1705</strain>
        <tissue evidence="7">Leaf</tissue>
    </source>
</reference>
<dbReference type="GO" id="GO:0008270">
    <property type="term" value="F:zinc ion binding"/>
    <property type="evidence" value="ECO:0007669"/>
    <property type="project" value="UniProtKB-KW"/>
</dbReference>
<keyword evidence="2 4" id="KW-0863">Zinc-finger</keyword>
<evidence type="ECO:0000256" key="1">
    <source>
        <dbReference type="ARBA" id="ARBA00022723"/>
    </source>
</evidence>
<protein>
    <recommendedName>
        <fullName evidence="6">SWIM-type domain-containing protein</fullName>
    </recommendedName>
</protein>
<dbReference type="OrthoDB" id="689817at2759"/>
<dbReference type="Proteomes" id="UP000541444">
    <property type="component" value="Unassembled WGS sequence"/>
</dbReference>
<evidence type="ECO:0000259" key="6">
    <source>
        <dbReference type="PROSITE" id="PS50966"/>
    </source>
</evidence>
<evidence type="ECO:0000313" key="7">
    <source>
        <dbReference type="EMBL" id="KAF6136742.1"/>
    </source>
</evidence>
<feature type="compositionally biased region" description="Polar residues" evidence="5">
    <location>
        <begin position="358"/>
        <end position="381"/>
    </location>
</feature>
<keyword evidence="3" id="KW-0862">Zinc</keyword>
<feature type="region of interest" description="Disordered" evidence="5">
    <location>
        <begin position="215"/>
        <end position="257"/>
    </location>
</feature>
<feature type="region of interest" description="Disordered" evidence="5">
    <location>
        <begin position="357"/>
        <end position="381"/>
    </location>
</feature>
<dbReference type="AlphaFoldDB" id="A0A7J7L2F0"/>
<evidence type="ECO:0000256" key="3">
    <source>
        <dbReference type="ARBA" id="ARBA00022833"/>
    </source>
</evidence>
<name>A0A7J7L2F0_9MAGN</name>
<comment type="caution">
    <text evidence="7">The sequence shown here is derived from an EMBL/GenBank/DDBJ whole genome shotgun (WGS) entry which is preliminary data.</text>
</comment>
<sequence>TSTWANSNWITPAAHDWLLKEPFEQWDRSHFDFTVKCVHITNNFSESFNMWILKIRDMPIHKLLEKLNKMLMKLVYDRRLKAKEWEEAGLVLVPRAQTNIDKMIKCYGQYHMQMIISGSFLIIGINGQRWRVNTNTHECDCHEWQLSGLPCVHVVSVIFPYNYVSCFHKVDSYVQPYKNAIYSVVDGSEWEKGTPATPRPRVARAPKRVDTNVSMEKHMSSVGLPPATPNMRRRGKGGIGGGGGRSSRGARQTQDTEALRPTQFAYNKDHEVRVDALINIRKSPNEMFEAFTKQFLDELRKVENLNCTNVVLTYSNALPDHSRVKEYIVLHKPRTLKEILSKVNRYIDLECLRESNRQRQASTTNHNKPLPSSTPMVTPVS</sequence>
<proteinExistence type="predicted"/>
<dbReference type="PANTHER" id="PTHR31973:SF187">
    <property type="entry name" value="MUTATOR TRANSPOSASE MUDRA PROTEIN"/>
    <property type="match status" value="1"/>
</dbReference>
<evidence type="ECO:0000256" key="4">
    <source>
        <dbReference type="PROSITE-ProRule" id="PRU00325"/>
    </source>
</evidence>
<dbReference type="InterPro" id="IPR007527">
    <property type="entry name" value="Znf_SWIM"/>
</dbReference>
<feature type="domain" description="SWIM-type" evidence="6">
    <location>
        <begin position="130"/>
        <end position="162"/>
    </location>
</feature>
<dbReference type="PANTHER" id="PTHR31973">
    <property type="entry name" value="POLYPROTEIN, PUTATIVE-RELATED"/>
    <property type="match status" value="1"/>
</dbReference>
<dbReference type="InterPro" id="IPR006564">
    <property type="entry name" value="Znf_PMZ"/>
</dbReference>
<feature type="compositionally biased region" description="Gly residues" evidence="5">
    <location>
        <begin position="237"/>
        <end position="246"/>
    </location>
</feature>